<keyword evidence="4" id="KW-1185">Reference proteome</keyword>
<keyword evidence="2" id="KW-1133">Transmembrane helix</keyword>
<sequence length="83" mass="9211">MYMNSNIQSTTATFSMSGPVLLEIMYNFISYRIARRNYECAVSRLPSSVSLSSITSPNPTSPTPSPPPLFNPQFSRLNPNAIH</sequence>
<reference evidence="4" key="1">
    <citation type="journal article" date="2011" name="Nat. Commun.">
        <title>Effector diversification within compartments of the Leptosphaeria maculans genome affected by Repeat-Induced Point mutations.</title>
        <authorList>
            <person name="Rouxel T."/>
            <person name="Grandaubert J."/>
            <person name="Hane J.K."/>
            <person name="Hoede C."/>
            <person name="van de Wouw A.P."/>
            <person name="Couloux A."/>
            <person name="Dominguez V."/>
            <person name="Anthouard V."/>
            <person name="Bally P."/>
            <person name="Bourras S."/>
            <person name="Cozijnsen A.J."/>
            <person name="Ciuffetti L.M."/>
            <person name="Degrave A."/>
            <person name="Dilmaghani A."/>
            <person name="Duret L."/>
            <person name="Fudal I."/>
            <person name="Goodwin S.B."/>
            <person name="Gout L."/>
            <person name="Glaser N."/>
            <person name="Linglin J."/>
            <person name="Kema G.H.J."/>
            <person name="Lapalu N."/>
            <person name="Lawrence C.B."/>
            <person name="May K."/>
            <person name="Meyer M."/>
            <person name="Ollivier B."/>
            <person name="Poulain J."/>
            <person name="Schoch C.L."/>
            <person name="Simon A."/>
            <person name="Spatafora J.W."/>
            <person name="Stachowiak A."/>
            <person name="Turgeon B.G."/>
            <person name="Tyler B.M."/>
            <person name="Vincent D."/>
            <person name="Weissenbach J."/>
            <person name="Amselem J."/>
            <person name="Quesneville H."/>
            <person name="Oliver R.P."/>
            <person name="Wincker P."/>
            <person name="Balesdent M.-H."/>
            <person name="Howlett B.J."/>
        </authorList>
    </citation>
    <scope>NUCLEOTIDE SEQUENCE [LARGE SCALE GENOMIC DNA]</scope>
    <source>
        <strain evidence="4">JN3 / isolate v23.1.3 / race Av1-4-5-6-7-8</strain>
    </source>
</reference>
<feature type="region of interest" description="Disordered" evidence="1">
    <location>
        <begin position="49"/>
        <end position="83"/>
    </location>
</feature>
<dbReference type="HOGENOM" id="CLU_2542994_0_0_1"/>
<keyword evidence="2" id="KW-0812">Transmembrane</keyword>
<dbReference type="Proteomes" id="UP000002668">
    <property type="component" value="Genome"/>
</dbReference>
<keyword evidence="2" id="KW-0472">Membrane</keyword>
<dbReference type="AlphaFoldDB" id="E5A6B6"/>
<gene>
    <name evidence="3" type="ORF">LEMA_uP084000.1</name>
</gene>
<dbReference type="VEuPathDB" id="FungiDB:LEMA_uP084000.1"/>
<evidence type="ECO:0000256" key="2">
    <source>
        <dbReference type="SAM" id="Phobius"/>
    </source>
</evidence>
<name>E5A6B6_LEPMJ</name>
<dbReference type="EMBL" id="FP929135">
    <property type="protein sequence ID" value="CBX99161.1"/>
    <property type="molecule type" value="Genomic_DNA"/>
</dbReference>
<feature type="compositionally biased region" description="Low complexity" evidence="1">
    <location>
        <begin position="49"/>
        <end position="58"/>
    </location>
</feature>
<feature type="compositionally biased region" description="Pro residues" evidence="1">
    <location>
        <begin position="59"/>
        <end position="70"/>
    </location>
</feature>
<accession>E5A6B6</accession>
<protein>
    <submittedName>
        <fullName evidence="3">Uncharacterized protein</fullName>
    </submittedName>
</protein>
<evidence type="ECO:0000256" key="1">
    <source>
        <dbReference type="SAM" id="MobiDB-lite"/>
    </source>
</evidence>
<dbReference type="InParanoid" id="E5A6B6"/>
<organism evidence="3 4">
    <name type="scientific">Leptosphaeria maculans (strain JN3 / isolate v23.1.3 / race Av1-4-5-6-7-8)</name>
    <name type="common">Blackleg fungus</name>
    <name type="synonym">Phoma lingam</name>
    <dbReference type="NCBI Taxonomy" id="985895"/>
    <lineage>
        <taxon>Eukaryota</taxon>
        <taxon>Fungi</taxon>
        <taxon>Dikarya</taxon>
        <taxon>Ascomycota</taxon>
        <taxon>Pezizomycotina</taxon>
        <taxon>Dothideomycetes</taxon>
        <taxon>Pleosporomycetidae</taxon>
        <taxon>Pleosporales</taxon>
        <taxon>Pleosporineae</taxon>
        <taxon>Leptosphaeriaceae</taxon>
        <taxon>Plenodomus</taxon>
        <taxon>Plenodomus lingam/Leptosphaeria maculans species complex</taxon>
    </lineage>
</organism>
<evidence type="ECO:0000313" key="3">
    <source>
        <dbReference type="EMBL" id="CBX99161.1"/>
    </source>
</evidence>
<proteinExistence type="predicted"/>
<evidence type="ECO:0000313" key="4">
    <source>
        <dbReference type="Proteomes" id="UP000002668"/>
    </source>
</evidence>
<feature type="transmembrane region" description="Helical" evidence="2">
    <location>
        <begin position="12"/>
        <end position="29"/>
    </location>
</feature>